<gene>
    <name evidence="1" type="ORF">ACGTZG_12690</name>
</gene>
<protein>
    <submittedName>
        <fullName evidence="1">Transglycosylase family protein</fullName>
    </submittedName>
</protein>
<accession>A0ABW7DRM9</accession>
<organism evidence="1 2">
    <name type="scientific">Megasphaera hexanoica</name>
    <dbReference type="NCBI Taxonomy" id="1675036"/>
    <lineage>
        <taxon>Bacteria</taxon>
        <taxon>Bacillati</taxon>
        <taxon>Bacillota</taxon>
        <taxon>Negativicutes</taxon>
        <taxon>Veillonellales</taxon>
        <taxon>Veillonellaceae</taxon>
        <taxon>Megasphaera</taxon>
    </lineage>
</organism>
<proteinExistence type="predicted"/>
<name>A0ABW7DRM9_9FIRM</name>
<dbReference type="Proteomes" id="UP001605989">
    <property type="component" value="Unassembled WGS sequence"/>
</dbReference>
<sequence>MNDVQKQWQAYIDDQISLAVVDASNKYHQGLNDLLNNPDTGLLTKQDINALDVMKQYQEGEVKIRQNALGALPNYKKAHDAFLKMADDTNINKLGTVMQYQYSKQKEYKANVLQTRLDLNTNNVVEEGVTANVFAGFAKNAATIDALYMNELGRENLAQKRRDANTTMLTKWLDNIIADGSQTSLDVAGEVLSQAGDFVNSADLAKYTHIVSTHKKEADLTRRVDAVLDATDDRAEQLKMLQEGNRRTIRRLIHGAGGANGSNSYFEANASIESAGSGDYNAYNRDSGAFGKYQFLPSTWEWVSGQTGVNPEDHSPEAQDTNAKWYWNYLKSELNGDEEATSVAWNWGLENGRRWQQGLSTGMYDGQEFSFNEPYKGNMAVTERVRRLKELAGNQSSNLVDEGFKYSIDAGLVGIQMDNGRNGCAEFVGKFGASYSEFLAKEAQNNVVNVPMMVEDAKKDNIPVVPFDIENLNKGDCIFYKTNEGSQGHIVIYDGNGGFYGNSSSTGPNGTTIHGGDINIPGMVPEGIIKTGISGTQDRWVESEEQIYSEEELEKELDARRALRKRIKQEAIEAKVTNAKKQYADWAFNHAQATDTERRQALAGIIGDDEDLKISVLGGQVISLDKSIQNKAEAMAAKSRKANVFDVQSVKAGIHNGKLDTKEKLNEFFSNVDKTFTPDQVNQIYTEFDKVQNGEGFDIGNWLTRYDMNWDTETWKANKNALDVIVGEEVNKYQQEHNGEQPDKDTIRKMVVKATTRWDTGATAEYGIFTDTPLKLSQVDVKRLGYATWDLIKTDEGTYVRFYNYDSDGNPYLANTIYATELPDFMKRNGIK</sequence>
<dbReference type="Gene3D" id="1.10.530.10">
    <property type="match status" value="1"/>
</dbReference>
<evidence type="ECO:0000313" key="2">
    <source>
        <dbReference type="Proteomes" id="UP001605989"/>
    </source>
</evidence>
<dbReference type="SUPFAM" id="SSF53955">
    <property type="entry name" value="Lysozyme-like"/>
    <property type="match status" value="1"/>
</dbReference>
<keyword evidence="2" id="KW-1185">Reference proteome</keyword>
<dbReference type="RefSeq" id="WP_162816195.1">
    <property type="nucleotide sequence ID" value="NZ_CP011940.1"/>
</dbReference>
<evidence type="ECO:0000313" key="1">
    <source>
        <dbReference type="EMBL" id="MFG6274041.1"/>
    </source>
</evidence>
<comment type="caution">
    <text evidence="1">The sequence shown here is derived from an EMBL/GenBank/DDBJ whole genome shotgun (WGS) entry which is preliminary data.</text>
</comment>
<reference evidence="1 2" key="1">
    <citation type="submission" date="2024-10" db="EMBL/GenBank/DDBJ databases">
        <authorList>
            <person name="Sang B.-I."/>
            <person name="Prabhaharan D."/>
        </authorList>
    </citation>
    <scope>NUCLEOTIDE SEQUENCE [LARGE SCALE GENOMIC DNA]</scope>
    <source>
        <strain evidence="1 2">MH</strain>
    </source>
</reference>
<dbReference type="EMBL" id="JBIEKR010000013">
    <property type="protein sequence ID" value="MFG6274041.1"/>
    <property type="molecule type" value="Genomic_DNA"/>
</dbReference>
<dbReference type="InterPro" id="IPR023346">
    <property type="entry name" value="Lysozyme-like_dom_sf"/>
</dbReference>